<dbReference type="AlphaFoldDB" id="B0G2F4"/>
<dbReference type="PaxDb" id="411461-DORFOR_00362"/>
<evidence type="ECO:0000313" key="1">
    <source>
        <dbReference type="EMBL" id="EDR48237.1"/>
    </source>
</evidence>
<sequence length="43" mass="5221">MKFFESLFADNFNDNPDYFKLIRIFEIFFHFGVDETGNLCYSK</sequence>
<organism evidence="1 2">
    <name type="scientific">Dorea formicigenerans ATCC 27755</name>
    <dbReference type="NCBI Taxonomy" id="411461"/>
    <lineage>
        <taxon>Bacteria</taxon>
        <taxon>Bacillati</taxon>
        <taxon>Bacillota</taxon>
        <taxon>Clostridia</taxon>
        <taxon>Lachnospirales</taxon>
        <taxon>Lachnospiraceae</taxon>
        <taxon>Dorea</taxon>
    </lineage>
</organism>
<protein>
    <submittedName>
        <fullName evidence="1">Uncharacterized protein</fullName>
    </submittedName>
</protein>
<proteinExistence type="predicted"/>
<evidence type="ECO:0000313" key="2">
    <source>
        <dbReference type="Proteomes" id="UP000005359"/>
    </source>
</evidence>
<dbReference type="EMBL" id="AAXA02000007">
    <property type="protein sequence ID" value="EDR48237.1"/>
    <property type="molecule type" value="Genomic_DNA"/>
</dbReference>
<name>B0G2F4_9FIRM</name>
<reference evidence="1 2" key="1">
    <citation type="submission" date="2007-10" db="EMBL/GenBank/DDBJ databases">
        <title>Draft genome sequence of Dorea formicigenerans(ATCC 27755).</title>
        <authorList>
            <person name="Sudarsanam P."/>
            <person name="Ley R."/>
            <person name="Guruge J."/>
            <person name="Turnbaugh P.J."/>
            <person name="Mahowald M."/>
            <person name="Liep D."/>
            <person name="Gordon J."/>
        </authorList>
    </citation>
    <scope>NUCLEOTIDE SEQUENCE [LARGE SCALE GENOMIC DNA]</scope>
    <source>
        <strain evidence="1 2">ATCC 27755</strain>
    </source>
</reference>
<comment type="caution">
    <text evidence="1">The sequence shown here is derived from an EMBL/GenBank/DDBJ whole genome shotgun (WGS) entry which is preliminary data.</text>
</comment>
<accession>B0G2F4</accession>
<gene>
    <name evidence="1" type="ORF">DORFOR_00362</name>
</gene>
<dbReference type="STRING" id="411461.DORFOR_00362"/>
<dbReference type="Proteomes" id="UP000005359">
    <property type="component" value="Unassembled WGS sequence"/>
</dbReference>
<reference evidence="1 2" key="2">
    <citation type="submission" date="2007-10" db="EMBL/GenBank/DDBJ databases">
        <authorList>
            <person name="Fulton L."/>
            <person name="Clifton S."/>
            <person name="Fulton B."/>
            <person name="Xu J."/>
            <person name="Minx P."/>
            <person name="Pepin K.H."/>
            <person name="Johnson M."/>
            <person name="Thiruvilangam P."/>
            <person name="Bhonagiri V."/>
            <person name="Nash W.E."/>
            <person name="Wang C."/>
            <person name="Mardis E.R."/>
            <person name="Wilson R.K."/>
        </authorList>
    </citation>
    <scope>NUCLEOTIDE SEQUENCE [LARGE SCALE GENOMIC DNA]</scope>
    <source>
        <strain evidence="1 2">ATCC 27755</strain>
    </source>
</reference>